<evidence type="ECO:0000256" key="11">
    <source>
        <dbReference type="ARBA" id="ARBA00023136"/>
    </source>
</evidence>
<feature type="transmembrane region" description="Helical" evidence="12">
    <location>
        <begin position="159"/>
        <end position="179"/>
    </location>
</feature>
<dbReference type="Pfam" id="PF00512">
    <property type="entry name" value="HisKA"/>
    <property type="match status" value="1"/>
</dbReference>
<evidence type="ECO:0000256" key="5">
    <source>
        <dbReference type="ARBA" id="ARBA00022553"/>
    </source>
</evidence>
<evidence type="ECO:0000256" key="3">
    <source>
        <dbReference type="ARBA" id="ARBA00012438"/>
    </source>
</evidence>
<dbReference type="InterPro" id="IPR003661">
    <property type="entry name" value="HisK_dim/P_dom"/>
</dbReference>
<evidence type="ECO:0000256" key="6">
    <source>
        <dbReference type="ARBA" id="ARBA00022679"/>
    </source>
</evidence>
<dbReference type="FunFam" id="3.30.565.10:FF:000023">
    <property type="entry name" value="PAS domain-containing sensor histidine kinase"/>
    <property type="match status" value="1"/>
</dbReference>
<keyword evidence="11 12" id="KW-0472">Membrane</keyword>
<dbReference type="Gene3D" id="3.30.565.10">
    <property type="entry name" value="Histidine kinase-like ATPase, C-terminal domain"/>
    <property type="match status" value="1"/>
</dbReference>
<dbReference type="InterPro" id="IPR050351">
    <property type="entry name" value="BphY/WalK/GraS-like"/>
</dbReference>
<dbReference type="SUPFAM" id="SSF55785">
    <property type="entry name" value="PYP-like sensor domain (PAS domain)"/>
    <property type="match status" value="1"/>
</dbReference>
<dbReference type="Gene3D" id="1.10.287.130">
    <property type="match status" value="1"/>
</dbReference>
<evidence type="ECO:0000256" key="7">
    <source>
        <dbReference type="ARBA" id="ARBA00022741"/>
    </source>
</evidence>
<evidence type="ECO:0000256" key="2">
    <source>
        <dbReference type="ARBA" id="ARBA00004236"/>
    </source>
</evidence>
<dbReference type="AlphaFoldDB" id="A0A1T4JSC4"/>
<dbReference type="InterPro" id="IPR004358">
    <property type="entry name" value="Sig_transdc_His_kin-like_C"/>
</dbReference>
<evidence type="ECO:0000256" key="9">
    <source>
        <dbReference type="ARBA" id="ARBA00022840"/>
    </source>
</evidence>
<dbReference type="Proteomes" id="UP000189941">
    <property type="component" value="Unassembled WGS sequence"/>
</dbReference>
<dbReference type="CDD" id="cd00082">
    <property type="entry name" value="HisKA"/>
    <property type="match status" value="1"/>
</dbReference>
<comment type="subcellular location">
    <subcellularLocation>
        <location evidence="2">Cell membrane</location>
    </subcellularLocation>
</comment>
<dbReference type="FunFam" id="1.10.287.130:FF:000008">
    <property type="entry name" value="Two-component sensor histidine kinase"/>
    <property type="match status" value="1"/>
</dbReference>
<dbReference type="Gene3D" id="6.10.340.10">
    <property type="match status" value="1"/>
</dbReference>
<keyword evidence="12" id="KW-1133">Transmembrane helix</keyword>
<keyword evidence="10" id="KW-0902">Two-component regulatory system</keyword>
<dbReference type="SMART" id="SM00387">
    <property type="entry name" value="HATPase_c"/>
    <property type="match status" value="1"/>
</dbReference>
<keyword evidence="12" id="KW-0812">Transmembrane</keyword>
<keyword evidence="6" id="KW-0808">Transferase</keyword>
<feature type="domain" description="Histidine kinase" evidence="13">
    <location>
        <begin position="362"/>
        <end position="579"/>
    </location>
</feature>
<dbReference type="InterPro" id="IPR003594">
    <property type="entry name" value="HATPase_dom"/>
</dbReference>
<dbReference type="PANTHER" id="PTHR45453:SF1">
    <property type="entry name" value="PHOSPHATE REGULON SENSOR PROTEIN PHOR"/>
    <property type="match status" value="1"/>
</dbReference>
<evidence type="ECO:0000256" key="1">
    <source>
        <dbReference type="ARBA" id="ARBA00000085"/>
    </source>
</evidence>
<keyword evidence="15" id="KW-1185">Reference proteome</keyword>
<name>A0A1T4JSC4_9LACT</name>
<keyword evidence="5" id="KW-0597">Phosphoprotein</keyword>
<feature type="transmembrane region" description="Helical" evidence="12">
    <location>
        <begin position="12"/>
        <end position="35"/>
    </location>
</feature>
<keyword evidence="7" id="KW-0547">Nucleotide-binding</keyword>
<dbReference type="GO" id="GO:0005886">
    <property type="term" value="C:plasma membrane"/>
    <property type="evidence" value="ECO:0007669"/>
    <property type="project" value="UniProtKB-SubCell"/>
</dbReference>
<dbReference type="RefSeq" id="WP_078755205.1">
    <property type="nucleotide sequence ID" value="NZ_FUWO01000002.1"/>
</dbReference>
<proteinExistence type="predicted"/>
<dbReference type="CDD" id="cd00075">
    <property type="entry name" value="HATPase"/>
    <property type="match status" value="1"/>
</dbReference>
<protein>
    <recommendedName>
        <fullName evidence="3">histidine kinase</fullName>
        <ecNumber evidence="3">2.7.13.3</ecNumber>
    </recommendedName>
</protein>
<keyword evidence="8 14" id="KW-0418">Kinase</keyword>
<dbReference type="PANTHER" id="PTHR45453">
    <property type="entry name" value="PHOSPHATE REGULON SENSOR PROTEIN PHOR"/>
    <property type="match status" value="1"/>
</dbReference>
<dbReference type="STRING" id="1121925.SAMN02746011_00354"/>
<dbReference type="Pfam" id="PF02518">
    <property type="entry name" value="HATPase_c"/>
    <property type="match status" value="1"/>
</dbReference>
<dbReference type="InterPro" id="IPR036890">
    <property type="entry name" value="HATPase_C_sf"/>
</dbReference>
<keyword evidence="9" id="KW-0067">ATP-binding</keyword>
<dbReference type="InterPro" id="IPR036097">
    <property type="entry name" value="HisK_dim/P_sf"/>
</dbReference>
<dbReference type="GO" id="GO:0016036">
    <property type="term" value="P:cellular response to phosphate starvation"/>
    <property type="evidence" value="ECO:0007669"/>
    <property type="project" value="TreeGrafter"/>
</dbReference>
<dbReference type="EC" id="2.7.13.3" evidence="3"/>
<dbReference type="InterPro" id="IPR035965">
    <property type="entry name" value="PAS-like_dom_sf"/>
</dbReference>
<keyword evidence="4" id="KW-1003">Cell membrane</keyword>
<reference evidence="15" key="1">
    <citation type="submission" date="2017-02" db="EMBL/GenBank/DDBJ databases">
        <authorList>
            <person name="Varghese N."/>
            <person name="Submissions S."/>
        </authorList>
    </citation>
    <scope>NUCLEOTIDE SEQUENCE [LARGE SCALE GENOMIC DNA]</scope>
    <source>
        <strain evidence="15">DSM 15739</strain>
    </source>
</reference>
<gene>
    <name evidence="14" type="ORF">SAMN02746011_00354</name>
</gene>
<dbReference type="OrthoDB" id="9813151at2"/>
<evidence type="ECO:0000313" key="15">
    <source>
        <dbReference type="Proteomes" id="UP000189941"/>
    </source>
</evidence>
<dbReference type="Gene3D" id="3.30.450.20">
    <property type="entry name" value="PAS domain"/>
    <property type="match status" value="1"/>
</dbReference>
<dbReference type="NCBIfam" id="NF046044">
    <property type="entry name" value="PnpS"/>
    <property type="match status" value="1"/>
</dbReference>
<dbReference type="PRINTS" id="PR00344">
    <property type="entry name" value="BCTRLSENSOR"/>
</dbReference>
<feature type="transmembrane region" description="Helical" evidence="12">
    <location>
        <begin position="128"/>
        <end position="153"/>
    </location>
</feature>
<evidence type="ECO:0000259" key="13">
    <source>
        <dbReference type="PROSITE" id="PS50109"/>
    </source>
</evidence>
<dbReference type="SUPFAM" id="SSF55874">
    <property type="entry name" value="ATPase domain of HSP90 chaperone/DNA topoisomerase II/histidine kinase"/>
    <property type="match status" value="1"/>
</dbReference>
<dbReference type="GO" id="GO:0004721">
    <property type="term" value="F:phosphoprotein phosphatase activity"/>
    <property type="evidence" value="ECO:0007669"/>
    <property type="project" value="TreeGrafter"/>
</dbReference>
<sequence>MQNNTKLLSNRNILFIIIVSIFTIVLAVLALDATVHRMVMQDRMNQVIEPIQLQLKKNQPLSKLKLEAIEEQYDVSILWFQREQSLTNQLPELFYDSSNLNENIKKLISEQVHEVNSKPKISLRSSHYLATIPLTEASIANWVVVVMPAISLVDNNLQILSVILAVIIILLVIVISLFWRYYFIPLRKLNVVLHKLLNKDYQLQFPLIQNGHNGIVGEMTQSLQQLSSNLIKQENALSTTVHQRSVLINHLILGIVVVDSEGKIVLTNPAANAMLDIVDRNIGEHYTSVIKSYPILSMIDRVRQNHLAQREEVELWVPHTQIVDVNIVPYGQGNINDEILILLYDLTAIRRLEEVRSEFVANASHELRTPVTAIKGFAETLQNGAMENPVIAMKFINIIADESHRLEHIIEDILSLSRIEKQQLAINVTSFDLVAKIQSLSHLFAERLEQKNMQLVLPNSGPIMIETDEQRIENIVTNLIDNAINYSEDNKKIMVRAEESSRMVRLSIIDQGVGIPLEEQERIFERFYRVDKARSRQTGGTGLGLSIVRHLVKTMNGTISVESKVGQGSSFTVRLPKYWGKRNLEGKN</sequence>
<dbReference type="SUPFAM" id="SSF47384">
    <property type="entry name" value="Homodimeric domain of signal transducing histidine kinase"/>
    <property type="match status" value="1"/>
</dbReference>
<dbReference type="EMBL" id="FUWO01000002">
    <property type="protein sequence ID" value="SJZ33102.1"/>
    <property type="molecule type" value="Genomic_DNA"/>
</dbReference>
<evidence type="ECO:0000313" key="14">
    <source>
        <dbReference type="EMBL" id="SJZ33102.1"/>
    </source>
</evidence>
<organism evidence="14 15">
    <name type="scientific">Globicatella sulfidifaciens DSM 15739</name>
    <dbReference type="NCBI Taxonomy" id="1121925"/>
    <lineage>
        <taxon>Bacteria</taxon>
        <taxon>Bacillati</taxon>
        <taxon>Bacillota</taxon>
        <taxon>Bacilli</taxon>
        <taxon>Lactobacillales</taxon>
        <taxon>Aerococcaceae</taxon>
        <taxon>Globicatella</taxon>
    </lineage>
</organism>
<dbReference type="SMART" id="SM00388">
    <property type="entry name" value="HisKA"/>
    <property type="match status" value="1"/>
</dbReference>
<evidence type="ECO:0000256" key="4">
    <source>
        <dbReference type="ARBA" id="ARBA00022475"/>
    </source>
</evidence>
<dbReference type="GO" id="GO:0005524">
    <property type="term" value="F:ATP binding"/>
    <property type="evidence" value="ECO:0007669"/>
    <property type="project" value="UniProtKB-KW"/>
</dbReference>
<evidence type="ECO:0000256" key="8">
    <source>
        <dbReference type="ARBA" id="ARBA00022777"/>
    </source>
</evidence>
<dbReference type="InterPro" id="IPR005467">
    <property type="entry name" value="His_kinase_dom"/>
</dbReference>
<comment type="catalytic activity">
    <reaction evidence="1">
        <text>ATP + protein L-histidine = ADP + protein N-phospho-L-histidine.</text>
        <dbReference type="EC" id="2.7.13.3"/>
    </reaction>
</comment>
<dbReference type="PROSITE" id="PS50109">
    <property type="entry name" value="HIS_KIN"/>
    <property type="match status" value="1"/>
</dbReference>
<accession>A0A1T4JSC4</accession>
<evidence type="ECO:0000256" key="12">
    <source>
        <dbReference type="SAM" id="Phobius"/>
    </source>
</evidence>
<dbReference type="GO" id="GO:0000155">
    <property type="term" value="F:phosphorelay sensor kinase activity"/>
    <property type="evidence" value="ECO:0007669"/>
    <property type="project" value="InterPro"/>
</dbReference>
<evidence type="ECO:0000256" key="10">
    <source>
        <dbReference type="ARBA" id="ARBA00023012"/>
    </source>
</evidence>